<name>A0A916PCU6_MYCTX</name>
<accession>A0A916PCU6</accession>
<dbReference type="AlphaFoldDB" id="A0A916PCU6"/>
<evidence type="ECO:0000313" key="1">
    <source>
        <dbReference type="EMBL" id="CPA24432.1"/>
    </source>
</evidence>
<gene>
    <name evidence="1" type="ORF">ERS007739_04462</name>
</gene>
<dbReference type="Proteomes" id="UP000039021">
    <property type="component" value="Unassembled WGS sequence"/>
</dbReference>
<evidence type="ECO:0000313" key="2">
    <source>
        <dbReference type="Proteomes" id="UP000039021"/>
    </source>
</evidence>
<sequence>MTSCIRFKVRSTVVLPQPEGPMNAVTLRGRIASDTSATA</sequence>
<dbReference type="EMBL" id="CSBK01002798">
    <property type="protein sequence ID" value="CPA24432.1"/>
    <property type="molecule type" value="Genomic_DNA"/>
</dbReference>
<protein>
    <submittedName>
        <fullName evidence="1">Uncharacterized protein</fullName>
    </submittedName>
</protein>
<proteinExistence type="predicted"/>
<organism evidence="1 2">
    <name type="scientific">Mycobacterium tuberculosis</name>
    <dbReference type="NCBI Taxonomy" id="1773"/>
    <lineage>
        <taxon>Bacteria</taxon>
        <taxon>Bacillati</taxon>
        <taxon>Actinomycetota</taxon>
        <taxon>Actinomycetes</taxon>
        <taxon>Mycobacteriales</taxon>
        <taxon>Mycobacteriaceae</taxon>
        <taxon>Mycobacterium</taxon>
        <taxon>Mycobacterium tuberculosis complex</taxon>
    </lineage>
</organism>
<comment type="caution">
    <text evidence="1">The sequence shown here is derived from an EMBL/GenBank/DDBJ whole genome shotgun (WGS) entry which is preliminary data.</text>
</comment>
<reference evidence="2" key="1">
    <citation type="submission" date="2015-03" db="EMBL/GenBank/DDBJ databases">
        <authorList>
            <consortium name="Pathogen Informatics"/>
        </authorList>
    </citation>
    <scope>NUCLEOTIDE SEQUENCE [LARGE SCALE GENOMIC DNA]</scope>
    <source>
        <strain evidence="2">N09902308</strain>
    </source>
</reference>